<protein>
    <recommendedName>
        <fullName evidence="2">RING-type E3 ubiquitin transferase</fullName>
        <ecNumber evidence="2">2.3.2.27</ecNumber>
    </recommendedName>
</protein>
<dbReference type="GO" id="GO:0061630">
    <property type="term" value="F:ubiquitin protein ligase activity"/>
    <property type="evidence" value="ECO:0007669"/>
    <property type="project" value="UniProtKB-EC"/>
</dbReference>
<dbReference type="Pfam" id="PF13639">
    <property type="entry name" value="zf-RING_2"/>
    <property type="match status" value="1"/>
</dbReference>
<gene>
    <name evidence="9" type="ORF">TWF696_006145</name>
</gene>
<name>A0AAV9V1S2_9PEZI</name>
<evidence type="ECO:0000256" key="7">
    <source>
        <dbReference type="SAM" id="MobiDB-lite"/>
    </source>
</evidence>
<evidence type="ECO:0000313" key="10">
    <source>
        <dbReference type="Proteomes" id="UP001375240"/>
    </source>
</evidence>
<feature type="compositionally biased region" description="Basic residues" evidence="7">
    <location>
        <begin position="130"/>
        <end position="140"/>
    </location>
</feature>
<dbReference type="InterPro" id="IPR013083">
    <property type="entry name" value="Znf_RING/FYVE/PHD"/>
</dbReference>
<dbReference type="Gene3D" id="3.30.40.10">
    <property type="entry name" value="Zinc/RING finger domain, C3HC4 (zinc finger)"/>
    <property type="match status" value="1"/>
</dbReference>
<dbReference type="GO" id="GO:0000209">
    <property type="term" value="P:protein polyubiquitination"/>
    <property type="evidence" value="ECO:0007669"/>
    <property type="project" value="TreeGrafter"/>
</dbReference>
<evidence type="ECO:0000259" key="8">
    <source>
        <dbReference type="PROSITE" id="PS50089"/>
    </source>
</evidence>
<dbReference type="EC" id="2.3.2.27" evidence="2"/>
<dbReference type="GO" id="GO:0008270">
    <property type="term" value="F:zinc ion binding"/>
    <property type="evidence" value="ECO:0007669"/>
    <property type="project" value="UniProtKB-KW"/>
</dbReference>
<evidence type="ECO:0000256" key="6">
    <source>
        <dbReference type="PROSITE-ProRule" id="PRU00175"/>
    </source>
</evidence>
<dbReference type="Proteomes" id="UP001375240">
    <property type="component" value="Unassembled WGS sequence"/>
</dbReference>
<dbReference type="AlphaFoldDB" id="A0AAV9V1S2"/>
<evidence type="ECO:0000256" key="4">
    <source>
        <dbReference type="ARBA" id="ARBA00023015"/>
    </source>
</evidence>
<keyword evidence="3" id="KW-0808">Transferase</keyword>
<dbReference type="PROSITE" id="PS50089">
    <property type="entry name" value="ZF_RING_2"/>
    <property type="match status" value="1"/>
</dbReference>
<dbReference type="EMBL" id="JAVHNQ010000004">
    <property type="protein sequence ID" value="KAK6349885.1"/>
    <property type="molecule type" value="Genomic_DNA"/>
</dbReference>
<accession>A0AAV9V1S2</accession>
<dbReference type="SMART" id="SM00184">
    <property type="entry name" value="RING"/>
    <property type="match status" value="1"/>
</dbReference>
<reference evidence="9 10" key="1">
    <citation type="submission" date="2019-10" db="EMBL/GenBank/DDBJ databases">
        <authorList>
            <person name="Palmer J.M."/>
        </authorList>
    </citation>
    <scope>NUCLEOTIDE SEQUENCE [LARGE SCALE GENOMIC DNA]</scope>
    <source>
        <strain evidence="9 10">TWF696</strain>
    </source>
</reference>
<keyword evidence="6" id="KW-0862">Zinc</keyword>
<evidence type="ECO:0000313" key="9">
    <source>
        <dbReference type="EMBL" id="KAK6349885.1"/>
    </source>
</evidence>
<evidence type="ECO:0000256" key="3">
    <source>
        <dbReference type="ARBA" id="ARBA00022679"/>
    </source>
</evidence>
<organism evidence="9 10">
    <name type="scientific">Orbilia brochopaga</name>
    <dbReference type="NCBI Taxonomy" id="3140254"/>
    <lineage>
        <taxon>Eukaryota</taxon>
        <taxon>Fungi</taxon>
        <taxon>Dikarya</taxon>
        <taxon>Ascomycota</taxon>
        <taxon>Pezizomycotina</taxon>
        <taxon>Orbiliomycetes</taxon>
        <taxon>Orbiliales</taxon>
        <taxon>Orbiliaceae</taxon>
        <taxon>Orbilia</taxon>
    </lineage>
</organism>
<dbReference type="InterPro" id="IPR001841">
    <property type="entry name" value="Znf_RING"/>
</dbReference>
<keyword evidence="5" id="KW-0804">Transcription</keyword>
<keyword evidence="6" id="KW-0863">Zinc-finger</keyword>
<feature type="region of interest" description="Disordered" evidence="7">
    <location>
        <begin position="120"/>
        <end position="140"/>
    </location>
</feature>
<sequence>MADRDIAKDLHRTRIPAYDVNDTATASDTTSSINTADAVTTAATSTPPTGNLETCCICLAGITSATRAVATPCLHACFDFSCLVTWLEGAQRSCPVCKREVESVKHGFDPDGTGFQKYRVRSSSSSSIASHRRAESRRRSRYVSDVKPADDIPRRRFIYKHRLRSLHIGVNRKSRFANYTPRTLRTDRELAAKARAFVRRELEVFDWTAANREWLVEYVIAVVKSMPLRDAEGRAEELLAEFLGREFAGVFVHELHAFLKSPFVRVRDYDAWAQYAMEVPAGGEVEGLKVVVGEG</sequence>
<dbReference type="GO" id="GO:0006513">
    <property type="term" value="P:protein monoubiquitination"/>
    <property type="evidence" value="ECO:0007669"/>
    <property type="project" value="TreeGrafter"/>
</dbReference>
<keyword evidence="10" id="KW-1185">Reference proteome</keyword>
<comment type="catalytic activity">
    <reaction evidence="1">
        <text>S-ubiquitinyl-[E2 ubiquitin-conjugating enzyme]-L-cysteine + [acceptor protein]-L-lysine = [E2 ubiquitin-conjugating enzyme]-L-cysteine + N(6)-ubiquitinyl-[acceptor protein]-L-lysine.</text>
        <dbReference type="EC" id="2.3.2.27"/>
    </reaction>
</comment>
<comment type="caution">
    <text evidence="9">The sequence shown here is derived from an EMBL/GenBank/DDBJ whole genome shotgun (WGS) entry which is preliminary data.</text>
</comment>
<keyword evidence="6" id="KW-0479">Metal-binding</keyword>
<feature type="domain" description="RING-type" evidence="8">
    <location>
        <begin position="55"/>
        <end position="98"/>
    </location>
</feature>
<dbReference type="PANTHER" id="PTHR46077:SF1">
    <property type="entry name" value="TOP1 BINDING ARGININE_SERINE RICH PROTEIN, E3 UBIQUITIN LIGASE"/>
    <property type="match status" value="1"/>
</dbReference>
<keyword evidence="4" id="KW-0805">Transcription regulation</keyword>
<evidence type="ECO:0000256" key="5">
    <source>
        <dbReference type="ARBA" id="ARBA00023163"/>
    </source>
</evidence>
<dbReference type="PANTHER" id="PTHR46077">
    <property type="entry name" value="E3 UBIQUITIN-PROTEIN LIGASE TOPORS"/>
    <property type="match status" value="1"/>
</dbReference>
<dbReference type="SUPFAM" id="SSF57850">
    <property type="entry name" value="RING/U-box"/>
    <property type="match status" value="1"/>
</dbReference>
<evidence type="ECO:0000256" key="1">
    <source>
        <dbReference type="ARBA" id="ARBA00000900"/>
    </source>
</evidence>
<proteinExistence type="predicted"/>
<evidence type="ECO:0000256" key="2">
    <source>
        <dbReference type="ARBA" id="ARBA00012483"/>
    </source>
</evidence>